<dbReference type="GO" id="GO:0005739">
    <property type="term" value="C:mitochondrion"/>
    <property type="evidence" value="ECO:0007669"/>
    <property type="project" value="TreeGrafter"/>
</dbReference>
<organism evidence="2 3">
    <name type="scientific">Oryza rufipogon</name>
    <name type="common">Brownbeard rice</name>
    <name type="synonym">Asian wild rice</name>
    <dbReference type="NCBI Taxonomy" id="4529"/>
    <lineage>
        <taxon>Eukaryota</taxon>
        <taxon>Viridiplantae</taxon>
        <taxon>Streptophyta</taxon>
        <taxon>Embryophyta</taxon>
        <taxon>Tracheophyta</taxon>
        <taxon>Spermatophyta</taxon>
        <taxon>Magnoliopsida</taxon>
        <taxon>Liliopsida</taxon>
        <taxon>Poales</taxon>
        <taxon>Poaceae</taxon>
        <taxon>BOP clade</taxon>
        <taxon>Oryzoideae</taxon>
        <taxon>Oryzeae</taxon>
        <taxon>Oryzinae</taxon>
        <taxon>Oryza</taxon>
    </lineage>
</organism>
<proteinExistence type="predicted"/>
<accession>A0A0E0PNH6</accession>
<dbReference type="EnsemblPlants" id="ORUFI05G20310.1">
    <property type="protein sequence ID" value="ORUFI05G20310.1"/>
    <property type="gene ID" value="ORUFI05G20310"/>
</dbReference>
<dbReference type="SUPFAM" id="SSF48452">
    <property type="entry name" value="TPR-like"/>
    <property type="match status" value="1"/>
</dbReference>
<dbReference type="Gene3D" id="1.25.40.10">
    <property type="entry name" value="Tetratricopeptide repeat domain"/>
    <property type="match status" value="1"/>
</dbReference>
<feature type="region of interest" description="Disordered" evidence="1">
    <location>
        <begin position="14"/>
        <end position="37"/>
    </location>
</feature>
<evidence type="ECO:0000313" key="3">
    <source>
        <dbReference type="Proteomes" id="UP000008022"/>
    </source>
</evidence>
<dbReference type="Proteomes" id="UP000008022">
    <property type="component" value="Unassembled WGS sequence"/>
</dbReference>
<feature type="compositionally biased region" description="Polar residues" evidence="1">
    <location>
        <begin position="26"/>
        <end position="37"/>
    </location>
</feature>
<dbReference type="PANTHER" id="PTHR47868">
    <property type="entry name" value="OS05G0457700 PROTEIN"/>
    <property type="match status" value="1"/>
</dbReference>
<dbReference type="Gramene" id="ORUFI05G20310.1">
    <property type="protein sequence ID" value="ORUFI05G20310.1"/>
    <property type="gene ID" value="ORUFI05G20310"/>
</dbReference>
<keyword evidence="3" id="KW-1185">Reference proteome</keyword>
<evidence type="ECO:0008006" key="4">
    <source>
        <dbReference type="Google" id="ProtNLM"/>
    </source>
</evidence>
<dbReference type="AlphaFoldDB" id="A0A0E0PNH6"/>
<reference evidence="2" key="2">
    <citation type="submission" date="2015-06" db="UniProtKB">
        <authorList>
            <consortium name="EnsemblPlants"/>
        </authorList>
    </citation>
    <scope>IDENTIFICATION</scope>
</reference>
<dbReference type="InterPro" id="IPR011990">
    <property type="entry name" value="TPR-like_helical_dom_sf"/>
</dbReference>
<evidence type="ECO:0000313" key="2">
    <source>
        <dbReference type="EnsemblPlants" id="ORUFI05G20310.1"/>
    </source>
</evidence>
<name>A0A0E0PNH6_ORYRU</name>
<evidence type="ECO:0000256" key="1">
    <source>
        <dbReference type="SAM" id="MobiDB-lite"/>
    </source>
</evidence>
<dbReference type="PANTHER" id="PTHR47868:SF2">
    <property type="entry name" value="OS05G0457700 PROTEIN"/>
    <property type="match status" value="1"/>
</dbReference>
<sequence length="451" mass="49193">MNPIRSALARALLSPKPRPPRARHYATSSTGGATQPESVAAEMVRYALGGARPGSSPDEAMRILEQGASNLQGGGEGCGEAVGMLMLAMSTLLYRSGRRQEAMEKLKATNQVAPAAFRVAAWEATMGLCMEAGQVINTSVSPDDLVDLSIKDDNIKWSDQGHLKCRVNAIKGLIALLNGETESAQLFFDGCKDLCAGVGNKQTENAVLSYCEYLHCVGDFPLATQMYERVLEALTMEDMSGNFLATCNMVPEEVSLGATCSYGQLLSHSGKFSEAEDYLTRALKKAEDQFGANHPKVGIVLTCVARMYKLKAKAEGSSSIMVQEVSKYLIPVLLALLSISRNYNGLVPLIFSFNDETIHGLYRKALEVLRAPAINSEGVSKQMDWRDIISLARGEYAELLLIQSNRRAEGERMKEWAEHAWRNSRLTLAQALEFSGPSKPTVVDTRIGRVM</sequence>
<reference evidence="3" key="1">
    <citation type="submission" date="2013-06" db="EMBL/GenBank/DDBJ databases">
        <authorList>
            <person name="Zhao Q."/>
        </authorList>
    </citation>
    <scope>NUCLEOTIDE SEQUENCE</scope>
    <source>
        <strain evidence="3">cv. W1943</strain>
    </source>
</reference>
<protein>
    <recommendedName>
        <fullName evidence="4">MalT-like TPR region domain-containing protein</fullName>
    </recommendedName>
</protein>